<accession>A0A820TIZ0</accession>
<dbReference type="Proteomes" id="UP000663873">
    <property type="component" value="Unassembled WGS sequence"/>
</dbReference>
<keyword evidence="2" id="KW-1185">Reference proteome</keyword>
<dbReference type="AlphaFoldDB" id="A0A820TIZ0"/>
<comment type="caution">
    <text evidence="1">The sequence shown here is derived from an EMBL/GenBank/DDBJ whole genome shotgun (WGS) entry which is preliminary data.</text>
</comment>
<sequence>MNHLSLFSKEQNIYLSGEEVWRNDQIIWKSVIDANVIRHYCLPDKIINLIDSYFYILSKRQLSLSDIEKITSSFKMNYFFFIKHQWANVKCFYDGSKSYQHLFSSTQSKSQCLHMLNKYPCIDRWSNIRCIQLNFHPSLYLFLEQLDGLCPNVSSIMIRTENYIDQSIIIKSLTIPFEIGQSNLNDIRLENVTKLQFGGCCFRSVGLDYKLTYQDKLSAKVFAHLISMPVQLKYLLVEKFQWLLHVIKYYFCLLSVQNTVRRHVEFSIPRCNHGSDESIDIGKRLIPFLSTYMPHLQTLRLWRKDDFPWTT</sequence>
<proteinExistence type="predicted"/>
<evidence type="ECO:0000313" key="1">
    <source>
        <dbReference type="EMBL" id="CAF4466436.1"/>
    </source>
</evidence>
<dbReference type="EMBL" id="CAJOBP010005329">
    <property type="protein sequence ID" value="CAF4466436.1"/>
    <property type="molecule type" value="Genomic_DNA"/>
</dbReference>
<protein>
    <submittedName>
        <fullName evidence="1">Uncharacterized protein</fullName>
    </submittedName>
</protein>
<organism evidence="1 2">
    <name type="scientific">Rotaria socialis</name>
    <dbReference type="NCBI Taxonomy" id="392032"/>
    <lineage>
        <taxon>Eukaryota</taxon>
        <taxon>Metazoa</taxon>
        <taxon>Spiralia</taxon>
        <taxon>Gnathifera</taxon>
        <taxon>Rotifera</taxon>
        <taxon>Eurotatoria</taxon>
        <taxon>Bdelloidea</taxon>
        <taxon>Philodinida</taxon>
        <taxon>Philodinidae</taxon>
        <taxon>Rotaria</taxon>
    </lineage>
</organism>
<reference evidence="1" key="1">
    <citation type="submission" date="2021-02" db="EMBL/GenBank/DDBJ databases">
        <authorList>
            <person name="Nowell W R."/>
        </authorList>
    </citation>
    <scope>NUCLEOTIDE SEQUENCE</scope>
</reference>
<evidence type="ECO:0000313" key="2">
    <source>
        <dbReference type="Proteomes" id="UP000663873"/>
    </source>
</evidence>
<gene>
    <name evidence="1" type="ORF">UJA718_LOCUS23888</name>
</gene>
<feature type="non-terminal residue" evidence="1">
    <location>
        <position position="1"/>
    </location>
</feature>
<name>A0A820TIZ0_9BILA</name>